<proteinExistence type="predicted"/>
<dbReference type="EMBL" id="JQED01000015">
    <property type="protein sequence ID" value="KGJ93106.1"/>
    <property type="molecule type" value="Genomic_DNA"/>
</dbReference>
<dbReference type="OrthoDB" id="6322161at2"/>
<dbReference type="Proteomes" id="UP000029843">
    <property type="component" value="Unassembled WGS sequence"/>
</dbReference>
<comment type="caution">
    <text evidence="1">The sequence shown here is derived from an EMBL/GenBank/DDBJ whole genome shotgun (WGS) entry which is preliminary data.</text>
</comment>
<reference evidence="1 2" key="1">
    <citation type="submission" date="2014-08" db="EMBL/GenBank/DDBJ databases">
        <title>Genomic and Phenotypic Diversity of Colwellia psychrerythraea strains from Disparate Marine Basins.</title>
        <authorList>
            <person name="Techtmann S.M."/>
            <person name="Stelling S.C."/>
            <person name="Utturkar S.M."/>
            <person name="Alshibli N."/>
            <person name="Harris A."/>
            <person name="Brown S.D."/>
            <person name="Hazen T.C."/>
        </authorList>
    </citation>
    <scope>NUCLEOTIDE SEQUENCE [LARGE SCALE GENOMIC DNA]</scope>
    <source>
        <strain evidence="1 2">ND2E</strain>
    </source>
</reference>
<dbReference type="AlphaFoldDB" id="A0A099KRK5"/>
<name>A0A099KRK5_COLPS</name>
<evidence type="ECO:0000313" key="1">
    <source>
        <dbReference type="EMBL" id="KGJ93106.1"/>
    </source>
</evidence>
<dbReference type="PATRIC" id="fig|28229.4.peg.1604"/>
<organism evidence="1 2">
    <name type="scientific">Colwellia psychrerythraea</name>
    <name type="common">Vibrio psychroerythus</name>
    <dbReference type="NCBI Taxonomy" id="28229"/>
    <lineage>
        <taxon>Bacteria</taxon>
        <taxon>Pseudomonadati</taxon>
        <taxon>Pseudomonadota</taxon>
        <taxon>Gammaproteobacteria</taxon>
        <taxon>Alteromonadales</taxon>
        <taxon>Colwelliaceae</taxon>
        <taxon>Colwellia</taxon>
    </lineage>
</organism>
<dbReference type="RefSeq" id="WP_033093322.1">
    <property type="nucleotide sequence ID" value="NZ_JQED01000015.1"/>
</dbReference>
<gene>
    <name evidence="1" type="ORF">ND2E_2572</name>
</gene>
<evidence type="ECO:0000313" key="2">
    <source>
        <dbReference type="Proteomes" id="UP000029843"/>
    </source>
</evidence>
<sequence length="108" mass="12369">MIERNFITSGRNTVIHKVKKFDLLIINGEKPVIIISHRGIGIYKGEIPAKRSIAKKAYQDIVDISSAELFGEEKTLLFVQALDGIEYKIDYSKEDTSSFIKIHQNHYM</sequence>
<protein>
    <submittedName>
        <fullName evidence="1">Uncharacterized protein</fullName>
    </submittedName>
</protein>
<accession>A0A099KRK5</accession>